<dbReference type="CDD" id="cd00198">
    <property type="entry name" value="vWFA"/>
    <property type="match status" value="1"/>
</dbReference>
<dbReference type="KEGG" id="snep:Enr13x_27440"/>
<sequence length="766" mass="84635">MPDWEPLYPLVVYGVIAVAIAALLWLARRISVAPKSTNPLLLMLRAVVMLGLVSLLLNPIDRRETVLPPRPPAVALLVDCSQSMGLGQGESRIDQVKRTIGSVTQGIQKEREIRFPMFRFGSRLAKVPGLSELSATDDASLLSDALQKLPSRVADHQTQAVVLFSDGAVDKTDQLVELATAYRELGIPVHAMLPQQRDLRGDIAITELSVPPRVAKGDQATIRAVIESRGYENERAIVSIRPANRPQSSPLASLPITLTEGATSCELVVTADPALGELAIDIPVDAGEAVAKNNRVPFQLTEKDRTLKVLYMEGTSAQESRWLQNALHADSDIKCVAMTVNNQYAQRPSLQRIDDPYRGFPTTRAELFQYDVVICSDISFQAFTPEQIDWTVELVDRRGGGFVMIGGFTSFGAGGWDRTPWEGLIPFDMTGRRDFLNQGFQVVVPEQAESHPIWNLFDDPARNRAALAAMPPFGGTNLISRVKPAATLLGQTRTPLARVGVMPVFACESFGRGRTFAMSTDTTYGWGSRFEREWGEGDNRYYQKFWRNVVRWLAENSQASQKRLTLRADQVIYSPEESIQLVVEAFDKDFKPTTKYRVTAQLVASPAEEASPTDGIDQPAGSDSTPVTLDAKPTAEHYTASIPAALPGASDDRSSPMQTAYLVVDAWQADQKVASGSLEIQLLHRSDEWLRPQAKPERLQTVVEAGGGRMIASNEDLDALLRSFDVAPGEVLIHKLPLWDHWILWTLLLSVLTLEWVLRRRGVQHT</sequence>
<evidence type="ECO:0000256" key="2">
    <source>
        <dbReference type="SAM" id="Phobius"/>
    </source>
</evidence>
<dbReference type="OrthoDB" id="252901at2"/>
<gene>
    <name evidence="4" type="ORF">Enr13x_27440</name>
</gene>
<dbReference type="RefSeq" id="WP_145386614.1">
    <property type="nucleotide sequence ID" value="NZ_CP037423.1"/>
</dbReference>
<dbReference type="Gene3D" id="3.40.50.410">
    <property type="entry name" value="von Willebrand factor, type A domain"/>
    <property type="match status" value="1"/>
</dbReference>
<keyword evidence="5" id="KW-1185">Reference proteome</keyword>
<dbReference type="PANTHER" id="PTHR37947:SF1">
    <property type="entry name" value="BLL2462 PROTEIN"/>
    <property type="match status" value="1"/>
</dbReference>
<keyword evidence="2" id="KW-0812">Transmembrane</keyword>
<evidence type="ECO:0000256" key="1">
    <source>
        <dbReference type="SAM" id="MobiDB-lite"/>
    </source>
</evidence>
<dbReference type="InterPro" id="IPR036465">
    <property type="entry name" value="vWFA_dom_sf"/>
</dbReference>
<feature type="domain" description="Putative glutamine amidotransferase" evidence="3">
    <location>
        <begin position="359"/>
        <end position="554"/>
    </location>
</feature>
<dbReference type="SUPFAM" id="SSF52317">
    <property type="entry name" value="Class I glutamine amidotransferase-like"/>
    <property type="match status" value="1"/>
</dbReference>
<keyword evidence="2" id="KW-0472">Membrane</keyword>
<dbReference type="PANTHER" id="PTHR37947">
    <property type="entry name" value="BLL2462 PROTEIN"/>
    <property type="match status" value="1"/>
</dbReference>
<feature type="transmembrane region" description="Helical" evidence="2">
    <location>
        <begin position="742"/>
        <end position="758"/>
    </location>
</feature>
<feature type="region of interest" description="Disordered" evidence="1">
    <location>
        <begin position="604"/>
        <end position="625"/>
    </location>
</feature>
<dbReference type="InterPro" id="IPR029062">
    <property type="entry name" value="Class_I_gatase-like"/>
</dbReference>
<dbReference type="Pfam" id="PF07090">
    <property type="entry name" value="GATase1_like"/>
    <property type="match status" value="1"/>
</dbReference>
<feature type="transmembrane region" description="Helical" evidence="2">
    <location>
        <begin position="6"/>
        <end position="27"/>
    </location>
</feature>
<protein>
    <recommendedName>
        <fullName evidence="3">Putative glutamine amidotransferase domain-containing protein</fullName>
    </recommendedName>
</protein>
<name>A0A518HPX4_9BACT</name>
<dbReference type="AlphaFoldDB" id="A0A518HPX4"/>
<dbReference type="SUPFAM" id="SSF53300">
    <property type="entry name" value="vWA-like"/>
    <property type="match status" value="1"/>
</dbReference>
<evidence type="ECO:0000313" key="5">
    <source>
        <dbReference type="Proteomes" id="UP000319004"/>
    </source>
</evidence>
<proteinExistence type="predicted"/>
<feature type="transmembrane region" description="Helical" evidence="2">
    <location>
        <begin position="39"/>
        <end position="57"/>
    </location>
</feature>
<evidence type="ECO:0000313" key="4">
    <source>
        <dbReference type="EMBL" id="QDV42893.1"/>
    </source>
</evidence>
<dbReference type="Proteomes" id="UP000319004">
    <property type="component" value="Chromosome"/>
</dbReference>
<keyword evidence="2" id="KW-1133">Transmembrane helix</keyword>
<dbReference type="InterPro" id="IPR010768">
    <property type="entry name" value="GATase1-like"/>
</dbReference>
<dbReference type="Gene3D" id="3.40.50.880">
    <property type="match status" value="1"/>
</dbReference>
<accession>A0A518HPX4</accession>
<organism evidence="4 5">
    <name type="scientific">Stieleria neptunia</name>
    <dbReference type="NCBI Taxonomy" id="2527979"/>
    <lineage>
        <taxon>Bacteria</taxon>
        <taxon>Pseudomonadati</taxon>
        <taxon>Planctomycetota</taxon>
        <taxon>Planctomycetia</taxon>
        <taxon>Pirellulales</taxon>
        <taxon>Pirellulaceae</taxon>
        <taxon>Stieleria</taxon>
    </lineage>
</organism>
<reference evidence="4 5" key="1">
    <citation type="submission" date="2019-03" db="EMBL/GenBank/DDBJ databases">
        <title>Deep-cultivation of Planctomycetes and their phenomic and genomic characterization uncovers novel biology.</title>
        <authorList>
            <person name="Wiegand S."/>
            <person name="Jogler M."/>
            <person name="Boedeker C."/>
            <person name="Pinto D."/>
            <person name="Vollmers J."/>
            <person name="Rivas-Marin E."/>
            <person name="Kohn T."/>
            <person name="Peeters S.H."/>
            <person name="Heuer A."/>
            <person name="Rast P."/>
            <person name="Oberbeckmann S."/>
            <person name="Bunk B."/>
            <person name="Jeske O."/>
            <person name="Meyerdierks A."/>
            <person name="Storesund J.E."/>
            <person name="Kallscheuer N."/>
            <person name="Luecker S."/>
            <person name="Lage O.M."/>
            <person name="Pohl T."/>
            <person name="Merkel B.J."/>
            <person name="Hornburger P."/>
            <person name="Mueller R.-W."/>
            <person name="Bruemmer F."/>
            <person name="Labrenz M."/>
            <person name="Spormann A.M."/>
            <person name="Op den Camp H."/>
            <person name="Overmann J."/>
            <person name="Amann R."/>
            <person name="Jetten M.S.M."/>
            <person name="Mascher T."/>
            <person name="Medema M.H."/>
            <person name="Devos D.P."/>
            <person name="Kaster A.-K."/>
            <person name="Ovreas L."/>
            <person name="Rohde M."/>
            <person name="Galperin M.Y."/>
            <person name="Jogler C."/>
        </authorList>
    </citation>
    <scope>NUCLEOTIDE SEQUENCE [LARGE SCALE GENOMIC DNA]</scope>
    <source>
        <strain evidence="4 5">Enr13</strain>
    </source>
</reference>
<evidence type="ECO:0000259" key="3">
    <source>
        <dbReference type="Pfam" id="PF07090"/>
    </source>
</evidence>
<dbReference type="EMBL" id="CP037423">
    <property type="protein sequence ID" value="QDV42893.1"/>
    <property type="molecule type" value="Genomic_DNA"/>
</dbReference>